<protein>
    <submittedName>
        <fullName evidence="1">Uncharacterized protein</fullName>
    </submittedName>
</protein>
<dbReference type="PANTHER" id="PTHR33047">
    <property type="entry name" value="PROTEIN TAR1"/>
    <property type="match status" value="1"/>
</dbReference>
<dbReference type="InterPro" id="IPR052997">
    <property type="entry name" value="RRT15-like"/>
</dbReference>
<organism evidence="1 2">
    <name type="scientific">Mytilus galloprovincialis</name>
    <name type="common">Mediterranean mussel</name>
    <dbReference type="NCBI Taxonomy" id="29158"/>
    <lineage>
        <taxon>Eukaryota</taxon>
        <taxon>Metazoa</taxon>
        <taxon>Spiralia</taxon>
        <taxon>Lophotrochozoa</taxon>
        <taxon>Mollusca</taxon>
        <taxon>Bivalvia</taxon>
        <taxon>Autobranchia</taxon>
        <taxon>Pteriomorphia</taxon>
        <taxon>Mytilida</taxon>
        <taxon>Mytiloidea</taxon>
        <taxon>Mytilidae</taxon>
        <taxon>Mytilinae</taxon>
        <taxon>Mytilus</taxon>
    </lineage>
</organism>
<proteinExistence type="predicted"/>
<reference evidence="1" key="1">
    <citation type="submission" date="2018-11" db="EMBL/GenBank/DDBJ databases">
        <authorList>
            <person name="Alioto T."/>
            <person name="Alioto T."/>
        </authorList>
    </citation>
    <scope>NUCLEOTIDE SEQUENCE</scope>
</reference>
<dbReference type="AlphaFoldDB" id="A0A8B6HD35"/>
<evidence type="ECO:0000313" key="2">
    <source>
        <dbReference type="Proteomes" id="UP000596742"/>
    </source>
</evidence>
<gene>
    <name evidence="1" type="ORF">MGAL_10B092237</name>
</gene>
<dbReference type="EMBL" id="UYJE01009949">
    <property type="protein sequence ID" value="VDI78244.1"/>
    <property type="molecule type" value="Genomic_DNA"/>
</dbReference>
<sequence length="197" mass="22314">AFTVCIRTENQNQVSFCPFTLREVSVLTELTLGHLRYLLTDVPPQSNSPPDMTADPNYVKQPMDVDVLDSSGNVQGKLRANHKTQLYLWESFVNNAPKDVIAQMMEDLSPTSNDLMNPLLQNLRKKGAERWDDRSALKCKDDSQVRADDSSINKIVRPKTDDELVVSLEGFLERIIFLQKETPSGVVLSSSHVRYIY</sequence>
<accession>A0A8B6HD35</accession>
<feature type="non-terminal residue" evidence="1">
    <location>
        <position position="197"/>
    </location>
</feature>
<evidence type="ECO:0000313" key="1">
    <source>
        <dbReference type="EMBL" id="VDI78244.1"/>
    </source>
</evidence>
<dbReference type="OrthoDB" id="6107234at2759"/>
<dbReference type="Proteomes" id="UP000596742">
    <property type="component" value="Unassembled WGS sequence"/>
</dbReference>
<keyword evidence="2" id="KW-1185">Reference proteome</keyword>
<comment type="caution">
    <text evidence="1">The sequence shown here is derived from an EMBL/GenBank/DDBJ whole genome shotgun (WGS) entry which is preliminary data.</text>
</comment>
<name>A0A8B6HD35_MYTGA</name>
<dbReference type="PANTHER" id="PTHR33047:SF8">
    <property type="entry name" value="REGULATOR OF RDNA TRANSCRIPTION PROTEIN 15"/>
    <property type="match status" value="1"/>
</dbReference>